<dbReference type="EMBL" id="ADVR01000007">
    <property type="protein sequence ID" value="EFO81710.1"/>
    <property type="molecule type" value="Genomic_DNA"/>
</dbReference>
<comment type="caution">
    <text evidence="8">The sequence shown here is derived from an EMBL/GenBank/DDBJ whole genome shotgun (WGS) entry which is preliminary data.</text>
</comment>
<name>E1IAV4_9CHLR</name>
<keyword evidence="4 8" id="KW-0378">Hydrolase</keyword>
<dbReference type="Gene3D" id="3.90.79.10">
    <property type="entry name" value="Nucleoside Triphosphate Pyrophosphohydrolase"/>
    <property type="match status" value="1"/>
</dbReference>
<dbReference type="InterPro" id="IPR000086">
    <property type="entry name" value="NUDIX_hydrolase_dom"/>
</dbReference>
<keyword evidence="5" id="KW-0460">Magnesium</keyword>
<dbReference type="Pfam" id="PF00293">
    <property type="entry name" value="NUDIX"/>
    <property type="match status" value="1"/>
</dbReference>
<dbReference type="HOGENOM" id="CLU_040940_5_1_0"/>
<evidence type="ECO:0000256" key="2">
    <source>
        <dbReference type="ARBA" id="ARBA00001946"/>
    </source>
</evidence>
<comment type="cofactor">
    <cofactor evidence="2">
        <name>Mg(2+)</name>
        <dbReference type="ChEBI" id="CHEBI:18420"/>
    </cofactor>
</comment>
<comment type="cofactor">
    <cofactor evidence="1">
        <name>Mn(2+)</name>
        <dbReference type="ChEBI" id="CHEBI:29035"/>
    </cofactor>
</comment>
<proteinExistence type="predicted"/>
<accession>E1IAV4</accession>
<evidence type="ECO:0000256" key="4">
    <source>
        <dbReference type="ARBA" id="ARBA00022801"/>
    </source>
</evidence>
<keyword evidence="3" id="KW-0479">Metal-binding</keyword>
<organism evidence="8 9">
    <name type="scientific">Oscillochloris trichoides DG-6</name>
    <dbReference type="NCBI Taxonomy" id="765420"/>
    <lineage>
        <taxon>Bacteria</taxon>
        <taxon>Bacillati</taxon>
        <taxon>Chloroflexota</taxon>
        <taxon>Chloroflexia</taxon>
        <taxon>Chloroflexales</taxon>
        <taxon>Chloroflexineae</taxon>
        <taxon>Oscillochloridaceae</taxon>
        <taxon>Oscillochloris</taxon>
    </lineage>
</organism>
<dbReference type="PANTHER" id="PTHR12992:SF11">
    <property type="entry name" value="MITOCHONDRIAL COENZYME A DIPHOSPHATASE NUDT8"/>
    <property type="match status" value="1"/>
</dbReference>
<dbReference type="GO" id="GO:0046872">
    <property type="term" value="F:metal ion binding"/>
    <property type="evidence" value="ECO:0007669"/>
    <property type="project" value="UniProtKB-KW"/>
</dbReference>
<evidence type="ECO:0000256" key="6">
    <source>
        <dbReference type="ARBA" id="ARBA00023211"/>
    </source>
</evidence>
<dbReference type="CDD" id="cd03426">
    <property type="entry name" value="NUDIX_CoAse_Nudt7"/>
    <property type="match status" value="1"/>
</dbReference>
<gene>
    <name evidence="8" type="ORF">OSCT_0455</name>
</gene>
<evidence type="ECO:0000259" key="7">
    <source>
        <dbReference type="PROSITE" id="PS51462"/>
    </source>
</evidence>
<dbReference type="PROSITE" id="PS51462">
    <property type="entry name" value="NUDIX"/>
    <property type="match status" value="1"/>
</dbReference>
<evidence type="ECO:0000256" key="3">
    <source>
        <dbReference type="ARBA" id="ARBA00022723"/>
    </source>
</evidence>
<protein>
    <submittedName>
        <fullName evidence="8">NUDIX hydrolase</fullName>
    </submittedName>
</protein>
<dbReference type="SUPFAM" id="SSF55811">
    <property type="entry name" value="Nudix"/>
    <property type="match status" value="1"/>
</dbReference>
<sequence>MMPWQTQAAWVRRAVAAQAPVALDDLLLPRDLHGEIARHLLPPPHVQPRQAAALLLFYPQNDRLHLPLTLRTSHLPTHRGQVSLPGGAIDPTDASVAAAALREAHEELGIDPALVEVVGCLRSFYIPPSNFMLTPVVGLATQAPPLQPHAGEVELAFEVALDQLLDPATVVVEEWQMQGVTVRVPYYALAGQKVWGATAIALSELVARLRYEG</sequence>
<feature type="domain" description="Nudix hydrolase" evidence="7">
    <location>
        <begin position="47"/>
        <end position="183"/>
    </location>
</feature>
<dbReference type="eggNOG" id="COG0494">
    <property type="taxonomic scope" value="Bacteria"/>
</dbReference>
<reference evidence="8 9" key="1">
    <citation type="journal article" date="2011" name="J. Bacteriol.">
        <title>Draft genome sequence of the anoxygenic filamentous phototrophic bacterium Oscillochloris trichoides subsp. DG-6.</title>
        <authorList>
            <person name="Kuznetsov B.B."/>
            <person name="Ivanovsky R.N."/>
            <person name="Keppen O.I."/>
            <person name="Sukhacheva M.V."/>
            <person name="Bumazhkin B.K."/>
            <person name="Patutina E.O."/>
            <person name="Beletsky A.V."/>
            <person name="Mardanov A.V."/>
            <person name="Baslerov R.V."/>
            <person name="Panteleeva A.N."/>
            <person name="Kolganova T.V."/>
            <person name="Ravin N.V."/>
            <person name="Skryabin K.G."/>
        </authorList>
    </citation>
    <scope>NUCLEOTIDE SEQUENCE [LARGE SCALE GENOMIC DNA]</scope>
    <source>
        <strain evidence="8 9">DG-6</strain>
    </source>
</reference>
<dbReference type="GO" id="GO:0010945">
    <property type="term" value="F:coenzyme A diphosphatase activity"/>
    <property type="evidence" value="ECO:0007669"/>
    <property type="project" value="InterPro"/>
</dbReference>
<dbReference type="Proteomes" id="UP000054010">
    <property type="component" value="Unassembled WGS sequence"/>
</dbReference>
<evidence type="ECO:0000256" key="1">
    <source>
        <dbReference type="ARBA" id="ARBA00001936"/>
    </source>
</evidence>
<dbReference type="InterPro" id="IPR015797">
    <property type="entry name" value="NUDIX_hydrolase-like_dom_sf"/>
</dbReference>
<keyword evidence="6" id="KW-0464">Manganese</keyword>
<dbReference type="PANTHER" id="PTHR12992">
    <property type="entry name" value="NUDIX HYDROLASE"/>
    <property type="match status" value="1"/>
</dbReference>
<evidence type="ECO:0000313" key="8">
    <source>
        <dbReference type="EMBL" id="EFO81710.1"/>
    </source>
</evidence>
<keyword evidence="9" id="KW-1185">Reference proteome</keyword>
<dbReference type="STRING" id="765420.OSCT_0455"/>
<dbReference type="AlphaFoldDB" id="E1IAV4"/>
<evidence type="ECO:0000313" key="9">
    <source>
        <dbReference type="Proteomes" id="UP000054010"/>
    </source>
</evidence>
<dbReference type="InterPro" id="IPR045121">
    <property type="entry name" value="CoAse"/>
</dbReference>
<evidence type="ECO:0000256" key="5">
    <source>
        <dbReference type="ARBA" id="ARBA00022842"/>
    </source>
</evidence>